<keyword evidence="9" id="KW-1185">Reference proteome</keyword>
<dbReference type="PANTHER" id="PTHR46600">
    <property type="entry name" value="THAP DOMAIN-CONTAINING"/>
    <property type="match status" value="1"/>
</dbReference>
<keyword evidence="4" id="KW-0238">DNA-binding</keyword>
<proteinExistence type="predicted"/>
<name>A0A9P0FM95_BRAAE</name>
<dbReference type="GO" id="GO:0043565">
    <property type="term" value="F:sequence-specific DNA binding"/>
    <property type="evidence" value="ECO:0007669"/>
    <property type="project" value="InterPro"/>
</dbReference>
<evidence type="ECO:0000259" key="7">
    <source>
        <dbReference type="SMART" id="SM00980"/>
    </source>
</evidence>
<evidence type="ECO:0000259" key="6">
    <source>
        <dbReference type="SMART" id="SM00692"/>
    </source>
</evidence>
<dbReference type="Proteomes" id="UP001154078">
    <property type="component" value="Chromosome 8"/>
</dbReference>
<dbReference type="Gene3D" id="6.20.210.20">
    <property type="entry name" value="THAP domain"/>
    <property type="match status" value="1"/>
</dbReference>
<keyword evidence="2" id="KW-0863">Zinc-finger</keyword>
<keyword evidence="1" id="KW-0479">Metal-binding</keyword>
<evidence type="ECO:0000256" key="2">
    <source>
        <dbReference type="ARBA" id="ARBA00022771"/>
    </source>
</evidence>
<feature type="domain" description="THAP-type" evidence="6">
    <location>
        <begin position="24"/>
        <end position="96"/>
    </location>
</feature>
<evidence type="ECO:0000256" key="3">
    <source>
        <dbReference type="ARBA" id="ARBA00022833"/>
    </source>
</evidence>
<dbReference type="InterPro" id="IPR006612">
    <property type="entry name" value="THAP_Znf"/>
</dbReference>
<gene>
    <name evidence="8" type="ORF">MELIAE_LOCUS11787</name>
</gene>
<dbReference type="InterPro" id="IPR038441">
    <property type="entry name" value="THAP_Znf_sf"/>
</dbReference>
<sequence>MANCQVKICKNNSKMKEPGSQIHFFRFPKNEELREHWKKVLGLKIDLKDPRICSLHFHDCCYKEENWIEKTFNLQSHKKRTLREDAVPTLNLTAVDLDVAKETSGTFVQEKGLNDKPDVLQRYFLQETQTADDDQMELEHHKTAYYNTTRKVIKKDDEMQIKQLSERIMQLKSRIRCERARHMFEIKKKEQQLREIKKRCCREKSSSIKLKNALEKSEKEVIEMKKKLND</sequence>
<evidence type="ECO:0000256" key="5">
    <source>
        <dbReference type="SAM" id="Coils"/>
    </source>
</evidence>
<accession>A0A9P0FM95</accession>
<evidence type="ECO:0000256" key="4">
    <source>
        <dbReference type="ARBA" id="ARBA00023125"/>
    </source>
</evidence>
<dbReference type="EMBL" id="OV121139">
    <property type="protein sequence ID" value="CAH0562764.1"/>
    <property type="molecule type" value="Genomic_DNA"/>
</dbReference>
<dbReference type="PANTHER" id="PTHR46600:SF11">
    <property type="entry name" value="THAP DOMAIN-CONTAINING PROTEIN 10"/>
    <property type="match status" value="1"/>
</dbReference>
<feature type="coiled-coil region" evidence="5">
    <location>
        <begin position="154"/>
        <end position="227"/>
    </location>
</feature>
<dbReference type="SMART" id="SM00980">
    <property type="entry name" value="THAP"/>
    <property type="match status" value="1"/>
</dbReference>
<dbReference type="InterPro" id="IPR026516">
    <property type="entry name" value="THAP1/10"/>
</dbReference>
<organism evidence="8 9">
    <name type="scientific">Brassicogethes aeneus</name>
    <name type="common">Rape pollen beetle</name>
    <name type="synonym">Meligethes aeneus</name>
    <dbReference type="NCBI Taxonomy" id="1431903"/>
    <lineage>
        <taxon>Eukaryota</taxon>
        <taxon>Metazoa</taxon>
        <taxon>Ecdysozoa</taxon>
        <taxon>Arthropoda</taxon>
        <taxon>Hexapoda</taxon>
        <taxon>Insecta</taxon>
        <taxon>Pterygota</taxon>
        <taxon>Neoptera</taxon>
        <taxon>Endopterygota</taxon>
        <taxon>Coleoptera</taxon>
        <taxon>Polyphaga</taxon>
        <taxon>Cucujiformia</taxon>
        <taxon>Nitidulidae</taxon>
        <taxon>Meligethinae</taxon>
        <taxon>Brassicogethes</taxon>
    </lineage>
</organism>
<keyword evidence="5" id="KW-0175">Coiled coil</keyword>
<dbReference type="SMART" id="SM00692">
    <property type="entry name" value="DM3"/>
    <property type="match status" value="1"/>
</dbReference>
<dbReference type="SUPFAM" id="SSF57716">
    <property type="entry name" value="Glucocorticoid receptor-like (DNA-binding domain)"/>
    <property type="match status" value="1"/>
</dbReference>
<dbReference type="Pfam" id="PF05485">
    <property type="entry name" value="THAP"/>
    <property type="match status" value="1"/>
</dbReference>
<evidence type="ECO:0000256" key="1">
    <source>
        <dbReference type="ARBA" id="ARBA00022723"/>
    </source>
</evidence>
<protein>
    <recommendedName>
        <fullName evidence="6 7">THAP-type domain-containing protein</fullName>
    </recommendedName>
</protein>
<dbReference type="OrthoDB" id="6758687at2759"/>
<dbReference type="AlphaFoldDB" id="A0A9P0FM95"/>
<keyword evidence="3" id="KW-0862">Zinc</keyword>
<evidence type="ECO:0000313" key="8">
    <source>
        <dbReference type="EMBL" id="CAH0562764.1"/>
    </source>
</evidence>
<evidence type="ECO:0000313" key="9">
    <source>
        <dbReference type="Proteomes" id="UP001154078"/>
    </source>
</evidence>
<dbReference type="GO" id="GO:0008270">
    <property type="term" value="F:zinc ion binding"/>
    <property type="evidence" value="ECO:0007669"/>
    <property type="project" value="UniProtKB-KW"/>
</dbReference>
<feature type="domain" description="THAP-type" evidence="7">
    <location>
        <begin position="2"/>
        <end position="97"/>
    </location>
</feature>
<reference evidence="8" key="1">
    <citation type="submission" date="2021-12" db="EMBL/GenBank/DDBJ databases">
        <authorList>
            <person name="King R."/>
        </authorList>
    </citation>
    <scope>NUCLEOTIDE SEQUENCE</scope>
</reference>